<evidence type="ECO:0000256" key="3">
    <source>
        <dbReference type="PROSITE-ProRule" id="PRU00708"/>
    </source>
</evidence>
<gene>
    <name evidence="4" type="ORF">CMV_019983</name>
</gene>
<dbReference type="Pfam" id="PF13041">
    <property type="entry name" value="PPR_2"/>
    <property type="match status" value="1"/>
</dbReference>
<dbReference type="PROSITE" id="PS51375">
    <property type="entry name" value="PPR"/>
    <property type="match status" value="1"/>
</dbReference>
<name>A0A8J4R211_9ROSI</name>
<evidence type="ECO:0000256" key="2">
    <source>
        <dbReference type="ARBA" id="ARBA00022737"/>
    </source>
</evidence>
<dbReference type="PANTHER" id="PTHR47941">
    <property type="entry name" value="PENTATRICOPEPTIDE REPEAT-CONTAINING PROTEIN 3, MITOCHONDRIAL"/>
    <property type="match status" value="1"/>
</dbReference>
<dbReference type="Gene3D" id="1.25.40.10">
    <property type="entry name" value="Tetratricopeptide repeat domain"/>
    <property type="match status" value="2"/>
</dbReference>
<dbReference type="Pfam" id="PF01535">
    <property type="entry name" value="PPR"/>
    <property type="match status" value="2"/>
</dbReference>
<dbReference type="NCBIfam" id="TIGR00756">
    <property type="entry name" value="PPR"/>
    <property type="match status" value="3"/>
</dbReference>
<dbReference type="OrthoDB" id="185373at2759"/>
<dbReference type="EMBL" id="JRKL02003613">
    <property type="protein sequence ID" value="KAF3954706.1"/>
    <property type="molecule type" value="Genomic_DNA"/>
</dbReference>
<comment type="similarity">
    <text evidence="1">Belongs to the PPR family. P subfamily.</text>
</comment>
<organism evidence="4 5">
    <name type="scientific">Castanea mollissima</name>
    <name type="common">Chinese chestnut</name>
    <dbReference type="NCBI Taxonomy" id="60419"/>
    <lineage>
        <taxon>Eukaryota</taxon>
        <taxon>Viridiplantae</taxon>
        <taxon>Streptophyta</taxon>
        <taxon>Embryophyta</taxon>
        <taxon>Tracheophyta</taxon>
        <taxon>Spermatophyta</taxon>
        <taxon>Magnoliopsida</taxon>
        <taxon>eudicotyledons</taxon>
        <taxon>Gunneridae</taxon>
        <taxon>Pentapetalae</taxon>
        <taxon>rosids</taxon>
        <taxon>fabids</taxon>
        <taxon>Fagales</taxon>
        <taxon>Fagaceae</taxon>
        <taxon>Castanea</taxon>
    </lineage>
</organism>
<proteinExistence type="inferred from homology"/>
<reference evidence="4" key="1">
    <citation type="submission" date="2020-03" db="EMBL/GenBank/DDBJ databases">
        <title>Castanea mollissima Vanexum genome sequencing.</title>
        <authorList>
            <person name="Staton M."/>
        </authorList>
    </citation>
    <scope>NUCLEOTIDE SEQUENCE</scope>
    <source>
        <tissue evidence="4">Leaf</tissue>
    </source>
</reference>
<dbReference type="InterPro" id="IPR002885">
    <property type="entry name" value="PPR_rpt"/>
</dbReference>
<dbReference type="AlphaFoldDB" id="A0A8J4R211"/>
<dbReference type="InterPro" id="IPR011990">
    <property type="entry name" value="TPR-like_helical_dom_sf"/>
</dbReference>
<dbReference type="Proteomes" id="UP000737018">
    <property type="component" value="Unassembled WGS sequence"/>
</dbReference>
<evidence type="ECO:0000313" key="5">
    <source>
        <dbReference type="Proteomes" id="UP000737018"/>
    </source>
</evidence>
<comment type="caution">
    <text evidence="4">The sequence shown here is derived from an EMBL/GenBank/DDBJ whole genome shotgun (WGS) entry which is preliminary data.</text>
</comment>
<evidence type="ECO:0000313" key="4">
    <source>
        <dbReference type="EMBL" id="KAF3954706.1"/>
    </source>
</evidence>
<accession>A0A8J4R211</accession>
<keyword evidence="5" id="KW-1185">Reference proteome</keyword>
<keyword evidence="2" id="KW-0677">Repeat</keyword>
<sequence>MSNQNNVLLSLRFFHWICSLNGFSPDPLSLNAHFDALVEACKSFIDYTGFKPEPASSKLYIQCLFEGGLVEEAFDVFDRLRGVGVCPSIAARNSALLGCLKVGRTDLVWKLYKEMVESSVVAKVDVETEGINGLCKQRKQLETFRVFNDLKDRGYAPDRVMYTTMIHGLCKMGWLGDARKLWFEMIQKGFIPTEYTYNALIHG</sequence>
<evidence type="ECO:0000256" key="1">
    <source>
        <dbReference type="ARBA" id="ARBA00007626"/>
    </source>
</evidence>
<feature type="repeat" description="PPR" evidence="3">
    <location>
        <begin position="158"/>
        <end position="192"/>
    </location>
</feature>
<protein>
    <recommendedName>
        <fullName evidence="6">Pentatricopeptide repeat-containing protein</fullName>
    </recommendedName>
</protein>
<evidence type="ECO:0008006" key="6">
    <source>
        <dbReference type="Google" id="ProtNLM"/>
    </source>
</evidence>